<keyword evidence="6" id="KW-0378">Hydrolase</keyword>
<feature type="region of interest" description="Disordered" evidence="8">
    <location>
        <begin position="220"/>
        <end position="246"/>
    </location>
</feature>
<dbReference type="InterPro" id="IPR050164">
    <property type="entry name" value="Peptidase_C19"/>
</dbReference>
<feature type="compositionally biased region" description="Low complexity" evidence="8">
    <location>
        <begin position="488"/>
        <end position="497"/>
    </location>
</feature>
<dbReference type="Proteomes" id="UP000614334">
    <property type="component" value="Unassembled WGS sequence"/>
</dbReference>
<evidence type="ECO:0000256" key="4">
    <source>
        <dbReference type="ARBA" id="ARBA00022670"/>
    </source>
</evidence>
<comment type="similarity">
    <text evidence="2">Belongs to the peptidase C19 family.</text>
</comment>
<dbReference type="InterPro" id="IPR001394">
    <property type="entry name" value="Peptidase_C19_UCH"/>
</dbReference>
<dbReference type="InterPro" id="IPR028889">
    <property type="entry name" value="USP"/>
</dbReference>
<dbReference type="PROSITE" id="PS50235">
    <property type="entry name" value="USP_3"/>
    <property type="match status" value="1"/>
</dbReference>
<reference evidence="10" key="1">
    <citation type="submission" date="2020-09" db="EMBL/GenBank/DDBJ databases">
        <title>Comparative genome analyses of four rice-infecting Rhizoctonia solani isolates reveal extensive enrichment of homogalacturonan modification genes.</title>
        <authorList>
            <person name="Lee D.-Y."/>
            <person name="Jeon J."/>
            <person name="Kim K.-T."/>
            <person name="Cheong K."/>
            <person name="Song H."/>
            <person name="Choi G."/>
            <person name="Ko J."/>
            <person name="Opiyo S.O."/>
            <person name="Zuo S."/>
            <person name="Madhav S."/>
            <person name="Lee Y.-H."/>
            <person name="Wang G.-L."/>
        </authorList>
    </citation>
    <scope>NUCLEOTIDE SEQUENCE</scope>
    <source>
        <strain evidence="10">AG1-IA B2</strain>
    </source>
</reference>
<evidence type="ECO:0000256" key="2">
    <source>
        <dbReference type="ARBA" id="ARBA00009085"/>
    </source>
</evidence>
<dbReference type="GO" id="GO:0004843">
    <property type="term" value="F:cysteine-type deubiquitinase activity"/>
    <property type="evidence" value="ECO:0007669"/>
    <property type="project" value="UniProtKB-EC"/>
</dbReference>
<accession>A0A8H7II87</accession>
<dbReference type="InterPro" id="IPR038765">
    <property type="entry name" value="Papain-like_cys_pep_sf"/>
</dbReference>
<evidence type="ECO:0000256" key="1">
    <source>
        <dbReference type="ARBA" id="ARBA00000707"/>
    </source>
</evidence>
<organism evidence="10 11">
    <name type="scientific">Rhizoctonia solani</name>
    <dbReference type="NCBI Taxonomy" id="456999"/>
    <lineage>
        <taxon>Eukaryota</taxon>
        <taxon>Fungi</taxon>
        <taxon>Dikarya</taxon>
        <taxon>Basidiomycota</taxon>
        <taxon>Agaricomycotina</taxon>
        <taxon>Agaricomycetes</taxon>
        <taxon>Cantharellales</taxon>
        <taxon>Ceratobasidiaceae</taxon>
        <taxon>Rhizoctonia</taxon>
    </lineage>
</organism>
<sequence>MVSVIDYRVPKYPKVAIPDCDVQAFASLSSLQPQIEEIYKNAEDWDVSTPVLDALRKVLIASIHQRHVDLNTPHRRPSSFRPSEVIKALSGSDSGKRSALFSSREHQDAQELFQLLSSVVRDEAGTVLQERLRERGLGGLATAGTLQTSDSDVSTRSVFDGLMAQRRSCVDCGYTEAVRHFAFDNVSLSVPPCPGLHCSSACKTTLDSKSSKIACRQRTNAANAAMPGEKPKATTSRKKREKETRKLEELARKAIMDRKVEDEIKGLKMEKVYSKHSTKQVMIARLPPVLALHLQRSAFFGRAIKNPCRVTFPEYLDLAPFTTSGQLSTSPTMPISQPTTPVVTPIDGRPFIFPNSGLTNGATHLGPNSQLFPPKSPIGGGCTIMYRLAAVVCHYGAHSYGHYVTFRRVPGDRWIRASDADVAEVSLREVLSETVGTFMLYYERVEDEKTEPSAEPNGTYEGQHPIGLGSTHTTSMVLPVGSNEDQTYRTPRPTIRPRVLRSVSIMSNSRSTTRANSTAPDILEVDEPPTTRPRTDTPQRPQTSSQSQPLRVQKSPPVSPRRQRRDYSPQPLTHAQVPVALSS</sequence>
<gene>
    <name evidence="10" type="ORF">RHS01_01860</name>
</gene>
<keyword evidence="4" id="KW-0645">Protease</keyword>
<evidence type="ECO:0000256" key="5">
    <source>
        <dbReference type="ARBA" id="ARBA00022786"/>
    </source>
</evidence>
<dbReference type="PANTHER" id="PTHR24006:SF888">
    <property type="entry name" value="UBIQUITIN CARBOXYL-TERMINAL HYDROLASE 30"/>
    <property type="match status" value="1"/>
</dbReference>
<dbReference type="PROSITE" id="PS00973">
    <property type="entry name" value="USP_2"/>
    <property type="match status" value="1"/>
</dbReference>
<dbReference type="Gene3D" id="3.90.70.10">
    <property type="entry name" value="Cysteine proteinases"/>
    <property type="match status" value="1"/>
</dbReference>
<evidence type="ECO:0000256" key="6">
    <source>
        <dbReference type="ARBA" id="ARBA00022801"/>
    </source>
</evidence>
<dbReference type="Pfam" id="PF00443">
    <property type="entry name" value="UCH"/>
    <property type="match status" value="1"/>
</dbReference>
<evidence type="ECO:0000256" key="7">
    <source>
        <dbReference type="ARBA" id="ARBA00022807"/>
    </source>
</evidence>
<evidence type="ECO:0000256" key="8">
    <source>
        <dbReference type="SAM" id="MobiDB-lite"/>
    </source>
</evidence>
<evidence type="ECO:0000313" key="10">
    <source>
        <dbReference type="EMBL" id="KAF8759597.1"/>
    </source>
</evidence>
<feature type="domain" description="USP" evidence="9">
    <location>
        <begin position="7"/>
        <end position="445"/>
    </location>
</feature>
<keyword evidence="5" id="KW-0833">Ubl conjugation pathway</keyword>
<keyword evidence="7" id="KW-0788">Thiol protease</keyword>
<feature type="compositionally biased region" description="Low complexity" evidence="8">
    <location>
        <begin position="536"/>
        <end position="549"/>
    </location>
</feature>
<dbReference type="GO" id="GO:0016579">
    <property type="term" value="P:protein deubiquitination"/>
    <property type="evidence" value="ECO:0007669"/>
    <property type="project" value="InterPro"/>
</dbReference>
<comment type="catalytic activity">
    <reaction evidence="1">
        <text>Thiol-dependent hydrolysis of ester, thioester, amide, peptide and isopeptide bonds formed by the C-terminal Gly of ubiquitin (a 76-residue protein attached to proteins as an intracellular targeting signal).</text>
        <dbReference type="EC" id="3.4.19.12"/>
    </reaction>
</comment>
<evidence type="ECO:0000313" key="11">
    <source>
        <dbReference type="Proteomes" id="UP000614334"/>
    </source>
</evidence>
<dbReference type="EC" id="3.4.19.12" evidence="3"/>
<dbReference type="PANTHER" id="PTHR24006">
    <property type="entry name" value="UBIQUITIN CARBOXYL-TERMINAL HYDROLASE"/>
    <property type="match status" value="1"/>
</dbReference>
<name>A0A8H7II87_9AGAM</name>
<dbReference type="SUPFAM" id="SSF54001">
    <property type="entry name" value="Cysteine proteinases"/>
    <property type="match status" value="1"/>
</dbReference>
<dbReference type="EMBL" id="JACYCF010000002">
    <property type="protein sequence ID" value="KAF8759597.1"/>
    <property type="molecule type" value="Genomic_DNA"/>
</dbReference>
<evidence type="ECO:0000256" key="3">
    <source>
        <dbReference type="ARBA" id="ARBA00012759"/>
    </source>
</evidence>
<evidence type="ECO:0000259" key="9">
    <source>
        <dbReference type="PROSITE" id="PS50235"/>
    </source>
</evidence>
<dbReference type="GO" id="GO:0005829">
    <property type="term" value="C:cytosol"/>
    <property type="evidence" value="ECO:0007669"/>
    <property type="project" value="TreeGrafter"/>
</dbReference>
<dbReference type="InterPro" id="IPR018200">
    <property type="entry name" value="USP_CS"/>
</dbReference>
<protein>
    <recommendedName>
        <fullName evidence="3">ubiquitinyl hydrolase 1</fullName>
        <ecNumber evidence="3">3.4.19.12</ecNumber>
    </recommendedName>
</protein>
<dbReference type="AlphaFoldDB" id="A0A8H7II87"/>
<feature type="region of interest" description="Disordered" evidence="8">
    <location>
        <begin position="447"/>
        <end position="583"/>
    </location>
</feature>
<comment type="caution">
    <text evidence="10">The sequence shown here is derived from an EMBL/GenBank/DDBJ whole genome shotgun (WGS) entry which is preliminary data.</text>
</comment>
<proteinExistence type="inferred from homology"/>
<dbReference type="GO" id="GO:0006508">
    <property type="term" value="P:proteolysis"/>
    <property type="evidence" value="ECO:0007669"/>
    <property type="project" value="UniProtKB-KW"/>
</dbReference>
<feature type="compositionally biased region" description="Low complexity" evidence="8">
    <location>
        <begin position="507"/>
        <end position="519"/>
    </location>
</feature>
<dbReference type="GO" id="GO:0005634">
    <property type="term" value="C:nucleus"/>
    <property type="evidence" value="ECO:0007669"/>
    <property type="project" value="TreeGrafter"/>
</dbReference>